<evidence type="ECO:0000256" key="1">
    <source>
        <dbReference type="SAM" id="Phobius"/>
    </source>
</evidence>
<evidence type="ECO:0008006" key="3">
    <source>
        <dbReference type="Google" id="ProtNLM"/>
    </source>
</evidence>
<sequence length="146" mass="16441">MGILDFLNPAKPVIDALGSAVKFVGERVLPPKKMSEIEKSSHYVQLFGISESSTDSARQMFITAMQTQKQPYLIRVLNGVVRPLGGIGALITFFYTIWGENLAIWFEFVYRPIKLSIEDYLLLGSIIAFYFGSRLKETLTGVTTRR</sequence>
<accession>A0A6M3KZ14</accession>
<dbReference type="EMBL" id="MT142704">
    <property type="protein sequence ID" value="QJA87416.1"/>
    <property type="molecule type" value="Genomic_DNA"/>
</dbReference>
<evidence type="ECO:0000313" key="2">
    <source>
        <dbReference type="EMBL" id="QJA87416.1"/>
    </source>
</evidence>
<keyword evidence="1" id="KW-0472">Membrane</keyword>
<feature type="transmembrane region" description="Helical" evidence="1">
    <location>
        <begin position="115"/>
        <end position="132"/>
    </location>
</feature>
<keyword evidence="1" id="KW-0812">Transmembrane</keyword>
<reference evidence="2" key="1">
    <citation type="submission" date="2020-03" db="EMBL/GenBank/DDBJ databases">
        <title>The deep terrestrial virosphere.</title>
        <authorList>
            <person name="Holmfeldt K."/>
            <person name="Nilsson E."/>
            <person name="Simone D."/>
            <person name="Lopez-Fernandez M."/>
            <person name="Wu X."/>
            <person name="de Brujin I."/>
            <person name="Lundin D."/>
            <person name="Andersson A."/>
            <person name="Bertilsson S."/>
            <person name="Dopson M."/>
        </authorList>
    </citation>
    <scope>NUCLEOTIDE SEQUENCE</scope>
    <source>
        <strain evidence="2">MM415B02998</strain>
    </source>
</reference>
<proteinExistence type="predicted"/>
<keyword evidence="1" id="KW-1133">Transmembrane helix</keyword>
<name>A0A6M3KZ14_9ZZZZ</name>
<feature type="transmembrane region" description="Helical" evidence="1">
    <location>
        <begin position="72"/>
        <end position="95"/>
    </location>
</feature>
<gene>
    <name evidence="2" type="ORF">MM415B02998_0007</name>
</gene>
<protein>
    <recommendedName>
        <fullName evidence="3">Holin</fullName>
    </recommendedName>
</protein>
<organism evidence="2">
    <name type="scientific">viral metagenome</name>
    <dbReference type="NCBI Taxonomy" id="1070528"/>
    <lineage>
        <taxon>unclassified sequences</taxon>
        <taxon>metagenomes</taxon>
        <taxon>organismal metagenomes</taxon>
    </lineage>
</organism>
<dbReference type="AlphaFoldDB" id="A0A6M3KZ14"/>